<evidence type="ECO:0000259" key="2">
    <source>
        <dbReference type="Pfam" id="PF16344"/>
    </source>
</evidence>
<dbReference type="OrthoDB" id="625980at2"/>
<dbReference type="Gene3D" id="2.60.120.1440">
    <property type="match status" value="1"/>
</dbReference>
<dbReference type="STRING" id="408074.SAMN05660909_02265"/>
<dbReference type="EMBL" id="FNRL01000008">
    <property type="protein sequence ID" value="SEA51169.1"/>
    <property type="molecule type" value="Genomic_DNA"/>
</dbReference>
<dbReference type="Proteomes" id="UP000199656">
    <property type="component" value="Unassembled WGS sequence"/>
</dbReference>
<gene>
    <name evidence="3" type="ORF">SAMN05660909_02265</name>
</gene>
<dbReference type="PIRSF" id="PIRSF018266">
    <property type="entry name" value="FecR"/>
    <property type="match status" value="1"/>
</dbReference>
<dbReference type="Pfam" id="PF04773">
    <property type="entry name" value="FecR"/>
    <property type="match status" value="1"/>
</dbReference>
<name>A0A1H4BST3_9BACT</name>
<evidence type="ECO:0000259" key="1">
    <source>
        <dbReference type="Pfam" id="PF04773"/>
    </source>
</evidence>
<dbReference type="InterPro" id="IPR032508">
    <property type="entry name" value="FecR_C"/>
</dbReference>
<dbReference type="Pfam" id="PF16344">
    <property type="entry name" value="FecR_C"/>
    <property type="match status" value="1"/>
</dbReference>
<feature type="domain" description="Protein FecR C-terminal" evidence="2">
    <location>
        <begin position="300"/>
        <end position="366"/>
    </location>
</feature>
<accession>A0A1H4BST3</accession>
<dbReference type="InterPro" id="IPR012373">
    <property type="entry name" value="Ferrdict_sens_TM"/>
</dbReference>
<dbReference type="AlphaFoldDB" id="A0A1H4BST3"/>
<feature type="domain" description="FecR protein" evidence="1">
    <location>
        <begin position="167"/>
        <end position="261"/>
    </location>
</feature>
<protein>
    <submittedName>
        <fullName evidence="3">FecR family protein</fullName>
    </submittedName>
</protein>
<keyword evidence="4" id="KW-1185">Reference proteome</keyword>
<dbReference type="PANTHER" id="PTHR30273:SF2">
    <property type="entry name" value="PROTEIN FECR"/>
    <property type="match status" value="1"/>
</dbReference>
<reference evidence="4" key="1">
    <citation type="submission" date="2016-10" db="EMBL/GenBank/DDBJ databases">
        <authorList>
            <person name="Varghese N."/>
            <person name="Submissions S."/>
        </authorList>
    </citation>
    <scope>NUCLEOTIDE SEQUENCE [LARGE SCALE GENOMIC DNA]</scope>
    <source>
        <strain evidence="4">DSM 23920</strain>
    </source>
</reference>
<dbReference type="InterPro" id="IPR006860">
    <property type="entry name" value="FecR"/>
</dbReference>
<proteinExistence type="predicted"/>
<dbReference type="Gene3D" id="3.55.50.30">
    <property type="match status" value="1"/>
</dbReference>
<organism evidence="3 4">
    <name type="scientific">Chitinophaga terrae</name>
    <name type="common">ex Kim and Jung 2007</name>
    <dbReference type="NCBI Taxonomy" id="408074"/>
    <lineage>
        <taxon>Bacteria</taxon>
        <taxon>Pseudomonadati</taxon>
        <taxon>Bacteroidota</taxon>
        <taxon>Chitinophagia</taxon>
        <taxon>Chitinophagales</taxon>
        <taxon>Chitinophagaceae</taxon>
        <taxon>Chitinophaga</taxon>
    </lineage>
</organism>
<dbReference type="GO" id="GO:0016989">
    <property type="term" value="F:sigma factor antagonist activity"/>
    <property type="evidence" value="ECO:0007669"/>
    <property type="project" value="TreeGrafter"/>
</dbReference>
<evidence type="ECO:0000313" key="3">
    <source>
        <dbReference type="EMBL" id="SEA51169.1"/>
    </source>
</evidence>
<dbReference type="RefSeq" id="WP_089761616.1">
    <property type="nucleotide sequence ID" value="NZ_BKAT01000011.1"/>
</dbReference>
<sequence>MEREELIVLSRKYLSGTASDAEKAKLLAWYNAYDEAELTAFLEAEDHETEASLEARMLRRLQAATGTAPRVRPLRRKTTWAAAAALVTAIAGGAYLWQSARVHAGGEPVVQHMAGNKAVLIMGDGTQVPLDNEHRNLLAQHGSTAVMKDSGTLSYAQATGNAVLQNTLKTPRGSQFKLILPDGTGVWLNAESSITYPTAFTGSQRRVSISGEVYFEVAPNAQQAFIVSAGHANIQVLGTSFNVNAYNDEKSIRTTLVEGAVSVNATRLRPGQQAAVTGNDLQVTEVADMQAVIAWKNGFFSFRDADVQTVMRQLERWYDVKVNYAGPIPEGRFTGEIGRTLSLQQVAALLATTRIHLQVNDGGRSVTVLP</sequence>
<evidence type="ECO:0000313" key="4">
    <source>
        <dbReference type="Proteomes" id="UP000199656"/>
    </source>
</evidence>
<dbReference type="PANTHER" id="PTHR30273">
    <property type="entry name" value="PERIPLASMIC SIGNAL SENSOR AND SIGMA FACTOR ACTIVATOR FECR-RELATED"/>
    <property type="match status" value="1"/>
</dbReference>